<sequence length="167" mass="17946">MKTLALEFAAVTEAAALASFRWVGRGNKTEADQAATTAMRDRLNRMNINGTVVIGEGEMDEAPMLYIGEKVGTGSGEEVDIAVDPLEGTNLIVNGQSDSIMGLVPHEVLPMNRLAGSDECILRQPASRTDFCCGGVQSREGALVTHTLLLSGTERKARFLESTHFLH</sequence>
<comment type="pathway">
    <text evidence="8">Carbohydrate biosynthesis.</text>
</comment>
<dbReference type="Pfam" id="PF03320">
    <property type="entry name" value="FBPase_glpX"/>
    <property type="match status" value="1"/>
</dbReference>
<keyword evidence="10" id="KW-1185">Reference proteome</keyword>
<evidence type="ECO:0000256" key="2">
    <source>
        <dbReference type="ARBA" id="ARBA00008989"/>
    </source>
</evidence>
<proteinExistence type="inferred from homology"/>
<dbReference type="Gene3D" id="3.30.540.10">
    <property type="entry name" value="Fructose-1,6-Bisphosphatase, subunit A, domain 1"/>
    <property type="match status" value="1"/>
</dbReference>
<protein>
    <recommendedName>
        <fullName evidence="3">fructose-bisphosphatase</fullName>
        <ecNumber evidence="3">3.1.3.11</ecNumber>
    </recommendedName>
</protein>
<dbReference type="PANTHER" id="PTHR30447:SF0">
    <property type="entry name" value="FRUCTOSE-1,6-BISPHOSPHATASE 1 CLASS 2-RELATED"/>
    <property type="match status" value="1"/>
</dbReference>
<evidence type="ECO:0000256" key="7">
    <source>
        <dbReference type="ARBA" id="ARBA00023277"/>
    </source>
</evidence>
<dbReference type="InterPro" id="IPR004464">
    <property type="entry name" value="FBPase_class-2/SBPase"/>
</dbReference>
<dbReference type="SUPFAM" id="SSF56655">
    <property type="entry name" value="Carbohydrate phosphatase"/>
    <property type="match status" value="1"/>
</dbReference>
<organism evidence="9 10">
    <name type="scientific">Paenibacillus cisolokensis</name>
    <dbReference type="NCBI Taxonomy" id="1658519"/>
    <lineage>
        <taxon>Bacteria</taxon>
        <taxon>Bacillati</taxon>
        <taxon>Bacillota</taxon>
        <taxon>Bacilli</taxon>
        <taxon>Bacillales</taxon>
        <taxon>Paenibacillaceae</taxon>
        <taxon>Paenibacillus</taxon>
    </lineage>
</organism>
<evidence type="ECO:0000313" key="9">
    <source>
        <dbReference type="EMBL" id="GIQ62963.1"/>
    </source>
</evidence>
<dbReference type="EC" id="3.1.3.11" evidence="3"/>
<name>A0ABQ4N427_9BACL</name>
<evidence type="ECO:0000256" key="8">
    <source>
        <dbReference type="ARBA" id="ARBA00024331"/>
    </source>
</evidence>
<evidence type="ECO:0000256" key="3">
    <source>
        <dbReference type="ARBA" id="ARBA00013093"/>
    </source>
</evidence>
<comment type="catalytic activity">
    <reaction evidence="1">
        <text>beta-D-fructose 1,6-bisphosphate + H2O = beta-D-fructose 6-phosphate + phosphate</text>
        <dbReference type="Rhea" id="RHEA:11064"/>
        <dbReference type="ChEBI" id="CHEBI:15377"/>
        <dbReference type="ChEBI" id="CHEBI:32966"/>
        <dbReference type="ChEBI" id="CHEBI:43474"/>
        <dbReference type="ChEBI" id="CHEBI:57634"/>
        <dbReference type="EC" id="3.1.3.11"/>
    </reaction>
</comment>
<evidence type="ECO:0000256" key="4">
    <source>
        <dbReference type="ARBA" id="ARBA00022723"/>
    </source>
</evidence>
<dbReference type="Proteomes" id="UP000680304">
    <property type="component" value="Unassembled WGS sequence"/>
</dbReference>
<keyword evidence="4" id="KW-0479">Metal-binding</keyword>
<evidence type="ECO:0000256" key="1">
    <source>
        <dbReference type="ARBA" id="ARBA00001273"/>
    </source>
</evidence>
<dbReference type="PANTHER" id="PTHR30447">
    <property type="entry name" value="FRUCTOSE-1,6-BISPHOSPHATASE CLASS 2"/>
    <property type="match status" value="1"/>
</dbReference>
<dbReference type="EMBL" id="BOVJ01000050">
    <property type="protein sequence ID" value="GIQ62963.1"/>
    <property type="molecule type" value="Genomic_DNA"/>
</dbReference>
<keyword evidence="6" id="KW-0464">Manganese</keyword>
<keyword evidence="7" id="KW-0119">Carbohydrate metabolism</keyword>
<evidence type="ECO:0000256" key="5">
    <source>
        <dbReference type="ARBA" id="ARBA00022801"/>
    </source>
</evidence>
<gene>
    <name evidence="9" type="ORF">PACILC2_15310</name>
</gene>
<comment type="similarity">
    <text evidence="2">Belongs to the FBPase class 2 family.</text>
</comment>
<evidence type="ECO:0000256" key="6">
    <source>
        <dbReference type="ARBA" id="ARBA00023211"/>
    </source>
</evidence>
<keyword evidence="5" id="KW-0378">Hydrolase</keyword>
<reference evidence="9 10" key="1">
    <citation type="submission" date="2021-04" db="EMBL/GenBank/DDBJ databases">
        <title>Draft genome sequence of Paenibacillus cisolokensis, LC2-13A.</title>
        <authorList>
            <person name="Uke A."/>
            <person name="Chhe C."/>
            <person name="Baramee S."/>
            <person name="Kosugi A."/>
        </authorList>
    </citation>
    <scope>NUCLEOTIDE SEQUENCE [LARGE SCALE GENOMIC DNA]</scope>
    <source>
        <strain evidence="9 10">LC2-13A</strain>
    </source>
</reference>
<comment type="caution">
    <text evidence="9">The sequence shown here is derived from an EMBL/GenBank/DDBJ whole genome shotgun (WGS) entry which is preliminary data.</text>
</comment>
<accession>A0ABQ4N427</accession>
<evidence type="ECO:0000313" key="10">
    <source>
        <dbReference type="Proteomes" id="UP000680304"/>
    </source>
</evidence>